<evidence type="ECO:0000313" key="3">
    <source>
        <dbReference type="Proteomes" id="UP001172082"/>
    </source>
</evidence>
<dbReference type="Gene3D" id="1.20.120.450">
    <property type="entry name" value="dinb family like domain"/>
    <property type="match status" value="1"/>
</dbReference>
<comment type="caution">
    <text evidence="2">The sequence shown here is derived from an EMBL/GenBank/DDBJ whole genome shotgun (WGS) entry which is preliminary data.</text>
</comment>
<dbReference type="Proteomes" id="UP001172082">
    <property type="component" value="Unassembled WGS sequence"/>
</dbReference>
<organism evidence="2 3">
    <name type="scientific">Splendidivirga corallicola</name>
    <dbReference type="NCBI Taxonomy" id="3051826"/>
    <lineage>
        <taxon>Bacteria</taxon>
        <taxon>Pseudomonadati</taxon>
        <taxon>Bacteroidota</taxon>
        <taxon>Cytophagia</taxon>
        <taxon>Cytophagales</taxon>
        <taxon>Splendidivirgaceae</taxon>
        <taxon>Splendidivirga</taxon>
    </lineage>
</organism>
<accession>A0ABT8KYW0</accession>
<dbReference type="InterPro" id="IPR024775">
    <property type="entry name" value="DinB-like"/>
</dbReference>
<sequence>MIIHRPLDSEYPEFYHRYVQLVPDNDVLKFLKKQKRSFIDLIKEIPEKKQTHRYAAGKWSIKEVVGHAVDTERIMANRALAFSRGEAQSIPGFDENAYVEKASFDSRSMESFVKEFTALRDSNMTLFESFSEVMIDRKGSANERLFTVRSIIYIVAGHLEHHQLILKERYLGHY</sequence>
<reference evidence="2" key="1">
    <citation type="submission" date="2023-06" db="EMBL/GenBank/DDBJ databases">
        <title>Genomic of Parafulvivirga corallium.</title>
        <authorList>
            <person name="Wang G."/>
        </authorList>
    </citation>
    <scope>NUCLEOTIDE SEQUENCE</scope>
    <source>
        <strain evidence="2">BMA10</strain>
    </source>
</reference>
<dbReference type="EMBL" id="JAUJEA010000016">
    <property type="protein sequence ID" value="MDN5205319.1"/>
    <property type="molecule type" value="Genomic_DNA"/>
</dbReference>
<name>A0ABT8KYW0_9BACT</name>
<protein>
    <submittedName>
        <fullName evidence="2">DinB family protein</fullName>
    </submittedName>
</protein>
<gene>
    <name evidence="2" type="ORF">QQ008_28300</name>
</gene>
<dbReference type="RefSeq" id="WP_346755341.1">
    <property type="nucleotide sequence ID" value="NZ_JAUJEA010000016.1"/>
</dbReference>
<dbReference type="Pfam" id="PF12867">
    <property type="entry name" value="DinB_2"/>
    <property type="match status" value="1"/>
</dbReference>
<keyword evidence="3" id="KW-1185">Reference proteome</keyword>
<proteinExistence type="predicted"/>
<dbReference type="InterPro" id="IPR034660">
    <property type="entry name" value="DinB/YfiT-like"/>
</dbReference>
<evidence type="ECO:0000259" key="1">
    <source>
        <dbReference type="Pfam" id="PF12867"/>
    </source>
</evidence>
<feature type="domain" description="DinB-like" evidence="1">
    <location>
        <begin position="33"/>
        <end position="164"/>
    </location>
</feature>
<dbReference type="SUPFAM" id="SSF109854">
    <property type="entry name" value="DinB/YfiT-like putative metalloenzymes"/>
    <property type="match status" value="1"/>
</dbReference>
<evidence type="ECO:0000313" key="2">
    <source>
        <dbReference type="EMBL" id="MDN5205319.1"/>
    </source>
</evidence>